<evidence type="ECO:0000256" key="3">
    <source>
        <dbReference type="PIRSR" id="PIRSR605511-2"/>
    </source>
</evidence>
<feature type="domain" description="SMP-30/Gluconolactonase/LRE-like region" evidence="4">
    <location>
        <begin position="16"/>
        <end position="279"/>
    </location>
</feature>
<evidence type="ECO:0000313" key="5">
    <source>
        <dbReference type="EMBL" id="RDU94628.1"/>
    </source>
</evidence>
<gene>
    <name evidence="5" type="ORF">DWV00_33040</name>
</gene>
<accession>A0A3D8JNN9</accession>
<dbReference type="Pfam" id="PF08450">
    <property type="entry name" value="SGL"/>
    <property type="match status" value="1"/>
</dbReference>
<evidence type="ECO:0000256" key="1">
    <source>
        <dbReference type="ARBA" id="ARBA00008853"/>
    </source>
</evidence>
<dbReference type="SUPFAM" id="SSF63829">
    <property type="entry name" value="Calcium-dependent phosphotriesterase"/>
    <property type="match status" value="1"/>
</dbReference>
<evidence type="ECO:0000256" key="2">
    <source>
        <dbReference type="PIRSR" id="PIRSR605511-1"/>
    </source>
</evidence>
<keyword evidence="3" id="KW-0862">Zinc</keyword>
<feature type="binding site" evidence="3">
    <location>
        <position position="118"/>
    </location>
    <ligand>
        <name>substrate</name>
    </ligand>
</feature>
<dbReference type="PRINTS" id="PR01790">
    <property type="entry name" value="SMP30FAMILY"/>
</dbReference>
<feature type="binding site" evidence="3">
    <location>
        <position position="120"/>
    </location>
    <ligand>
        <name>substrate</name>
    </ligand>
</feature>
<dbReference type="InterPro" id="IPR013658">
    <property type="entry name" value="SGL"/>
</dbReference>
<dbReference type="GO" id="GO:0005509">
    <property type="term" value="F:calcium ion binding"/>
    <property type="evidence" value="ECO:0007669"/>
    <property type="project" value="TreeGrafter"/>
</dbReference>
<protein>
    <submittedName>
        <fullName evidence="5">SMP-30/gluconolactonase/LRE family protein</fullName>
    </submittedName>
</protein>
<feature type="binding site" evidence="3">
    <location>
        <position position="138"/>
    </location>
    <ligand>
        <name>substrate</name>
    </ligand>
</feature>
<dbReference type="GO" id="GO:0019853">
    <property type="term" value="P:L-ascorbic acid biosynthetic process"/>
    <property type="evidence" value="ECO:0007669"/>
    <property type="project" value="TreeGrafter"/>
</dbReference>
<evidence type="ECO:0000259" key="4">
    <source>
        <dbReference type="Pfam" id="PF08450"/>
    </source>
</evidence>
<dbReference type="GO" id="GO:0004341">
    <property type="term" value="F:gluconolactonase activity"/>
    <property type="evidence" value="ECO:0007669"/>
    <property type="project" value="TreeGrafter"/>
</dbReference>
<sequence>MQPHLLEPRDARRCAVGESPVWRAGQGALYWVDIPAQTLVRYELSRARRTEWLLTERVGCVAFDRNGTVLAALETGLFAVKLHEPSAIDASTEHSGALRGEVTVRHLATVTHEAQRMRFNDGRCDRQGRFWAGTMVQDATAPHPAGKLYRYDAQAGLSAPIVEGLCTQNGLAWSPDGRTMYLSDSHASSRLIWAFDYDIDDGAPTNRRVFVNLHEHAGRPDGAAVDADGCYWTCANDAGLLLRFTPSGRLDRKLALPASKPAMCAFGGPNFDTLFVTTICPDPVGEHDGFVWALNPGVRGLPEPEFAGTL</sequence>
<feature type="active site" description="Proton donor/acceptor" evidence="2">
    <location>
        <position position="221"/>
    </location>
</feature>
<feature type="binding site" evidence="3">
    <location>
        <position position="18"/>
    </location>
    <ligand>
        <name>a divalent metal cation</name>
        <dbReference type="ChEBI" id="CHEBI:60240"/>
    </ligand>
</feature>
<dbReference type="PANTHER" id="PTHR10907">
    <property type="entry name" value="REGUCALCIN"/>
    <property type="match status" value="1"/>
</dbReference>
<proteinExistence type="inferred from homology"/>
<dbReference type="AlphaFoldDB" id="A0A3D8JNN9"/>
<dbReference type="EMBL" id="QRGA01000031">
    <property type="protein sequence ID" value="RDU94628.1"/>
    <property type="molecule type" value="Genomic_DNA"/>
</dbReference>
<organism evidence="5 6">
    <name type="scientific">Trinickia dinghuensis</name>
    <dbReference type="NCBI Taxonomy" id="2291023"/>
    <lineage>
        <taxon>Bacteria</taxon>
        <taxon>Pseudomonadati</taxon>
        <taxon>Pseudomonadota</taxon>
        <taxon>Betaproteobacteria</taxon>
        <taxon>Burkholderiales</taxon>
        <taxon>Burkholderiaceae</taxon>
        <taxon>Trinickia</taxon>
    </lineage>
</organism>
<dbReference type="InterPro" id="IPR011042">
    <property type="entry name" value="6-blade_b-propeller_TolB-like"/>
</dbReference>
<dbReference type="InterPro" id="IPR005511">
    <property type="entry name" value="SMP-30"/>
</dbReference>
<dbReference type="Gene3D" id="2.120.10.30">
    <property type="entry name" value="TolB, C-terminal domain"/>
    <property type="match status" value="1"/>
</dbReference>
<name>A0A3D8JNN9_9BURK</name>
<comment type="caution">
    <text evidence="5">The sequence shown here is derived from an EMBL/GenBank/DDBJ whole genome shotgun (WGS) entry which is preliminary data.</text>
</comment>
<feature type="binding site" evidence="3">
    <location>
        <position position="169"/>
    </location>
    <ligand>
        <name>a divalent metal cation</name>
        <dbReference type="ChEBI" id="CHEBI:60240"/>
    </ligand>
</feature>
<evidence type="ECO:0000313" key="6">
    <source>
        <dbReference type="Proteomes" id="UP000256838"/>
    </source>
</evidence>
<comment type="cofactor">
    <cofactor evidence="3">
        <name>Zn(2+)</name>
        <dbReference type="ChEBI" id="CHEBI:29105"/>
    </cofactor>
    <text evidence="3">Binds 1 divalent metal cation per subunit.</text>
</comment>
<dbReference type="PANTHER" id="PTHR10907:SF47">
    <property type="entry name" value="REGUCALCIN"/>
    <property type="match status" value="1"/>
</dbReference>
<comment type="similarity">
    <text evidence="1">Belongs to the SMP-30/CGR1 family.</text>
</comment>
<reference evidence="5 6" key="1">
    <citation type="submission" date="2018-08" db="EMBL/GenBank/DDBJ databases">
        <title>Paraburkholderia sp. DHOM06 isolated from forest soil.</title>
        <authorList>
            <person name="Gao Z.-H."/>
            <person name="Qiu L.-H."/>
        </authorList>
    </citation>
    <scope>NUCLEOTIDE SEQUENCE [LARGE SCALE GENOMIC DNA]</scope>
    <source>
        <strain evidence="5 6">DHOM06</strain>
    </source>
</reference>
<feature type="binding site" evidence="3">
    <location>
        <position position="221"/>
    </location>
    <ligand>
        <name>a divalent metal cation</name>
        <dbReference type="ChEBI" id="CHEBI:60240"/>
    </ligand>
</feature>
<dbReference type="Proteomes" id="UP000256838">
    <property type="component" value="Unassembled WGS sequence"/>
</dbReference>
<keyword evidence="6" id="KW-1185">Reference proteome</keyword>
<keyword evidence="3" id="KW-0479">Metal-binding</keyword>
<dbReference type="RefSeq" id="WP_115537829.1">
    <property type="nucleotide sequence ID" value="NZ_QRGA01000031.1"/>
</dbReference>
<dbReference type="OrthoDB" id="9775406at2"/>